<keyword evidence="9" id="KW-1185">Reference proteome</keyword>
<dbReference type="InterPro" id="IPR036236">
    <property type="entry name" value="Znf_C2H2_sf"/>
</dbReference>
<dbReference type="GO" id="GO:0005634">
    <property type="term" value="C:nucleus"/>
    <property type="evidence" value="ECO:0007669"/>
    <property type="project" value="TreeGrafter"/>
</dbReference>
<gene>
    <name evidence="8" type="ORF">EURHEDRAFT_333675</name>
</gene>
<dbReference type="RefSeq" id="XP_040633771.1">
    <property type="nucleotide sequence ID" value="XM_040778373.1"/>
</dbReference>
<dbReference type="Gene3D" id="3.30.160.60">
    <property type="entry name" value="Classic Zinc Finger"/>
    <property type="match status" value="1"/>
</dbReference>
<feature type="region of interest" description="Disordered" evidence="6">
    <location>
        <begin position="113"/>
        <end position="142"/>
    </location>
</feature>
<evidence type="ECO:0000256" key="5">
    <source>
        <dbReference type="PROSITE-ProRule" id="PRU00042"/>
    </source>
</evidence>
<dbReference type="PROSITE" id="PS50157">
    <property type="entry name" value="ZINC_FINGER_C2H2_2"/>
    <property type="match status" value="1"/>
</dbReference>
<dbReference type="HOGENOM" id="CLU_1294132_0_0_1"/>
<organism evidence="8 9">
    <name type="scientific">Aspergillus ruber (strain CBS 135680)</name>
    <dbReference type="NCBI Taxonomy" id="1388766"/>
    <lineage>
        <taxon>Eukaryota</taxon>
        <taxon>Fungi</taxon>
        <taxon>Dikarya</taxon>
        <taxon>Ascomycota</taxon>
        <taxon>Pezizomycotina</taxon>
        <taxon>Eurotiomycetes</taxon>
        <taxon>Eurotiomycetidae</taxon>
        <taxon>Eurotiales</taxon>
        <taxon>Aspergillaceae</taxon>
        <taxon>Aspergillus</taxon>
        <taxon>Aspergillus subgen. Aspergillus</taxon>
    </lineage>
</organism>
<reference evidence="9" key="1">
    <citation type="journal article" date="2014" name="Nat. Commun.">
        <title>Genomic adaptations of the halophilic Dead Sea filamentous fungus Eurotium rubrum.</title>
        <authorList>
            <person name="Kis-Papo T."/>
            <person name="Weig A.R."/>
            <person name="Riley R."/>
            <person name="Persoh D."/>
            <person name="Salamov A."/>
            <person name="Sun H."/>
            <person name="Lipzen A."/>
            <person name="Wasser S.P."/>
            <person name="Rambold G."/>
            <person name="Grigoriev I.V."/>
            <person name="Nevo E."/>
        </authorList>
    </citation>
    <scope>NUCLEOTIDE SEQUENCE [LARGE SCALE GENOMIC DNA]</scope>
    <source>
        <strain evidence="9">CBS 135680</strain>
    </source>
</reference>
<dbReference type="AlphaFoldDB" id="A0A017RZV3"/>
<dbReference type="STRING" id="1388766.A0A017RZV3"/>
<dbReference type="InterPro" id="IPR013087">
    <property type="entry name" value="Znf_C2H2_type"/>
</dbReference>
<evidence type="ECO:0000313" key="8">
    <source>
        <dbReference type="EMBL" id="EYE90081.1"/>
    </source>
</evidence>
<name>A0A017RZV3_ASPRC</name>
<evidence type="ECO:0000256" key="3">
    <source>
        <dbReference type="ARBA" id="ARBA00022771"/>
    </source>
</evidence>
<protein>
    <recommendedName>
        <fullName evidence="7">C2H2-type domain-containing protein</fullName>
    </recommendedName>
</protein>
<dbReference type="GO" id="GO:0000977">
    <property type="term" value="F:RNA polymerase II transcription regulatory region sequence-specific DNA binding"/>
    <property type="evidence" value="ECO:0007669"/>
    <property type="project" value="TreeGrafter"/>
</dbReference>
<evidence type="ECO:0000256" key="6">
    <source>
        <dbReference type="SAM" id="MobiDB-lite"/>
    </source>
</evidence>
<dbReference type="GO" id="GO:0008270">
    <property type="term" value="F:zinc ion binding"/>
    <property type="evidence" value="ECO:0007669"/>
    <property type="project" value="UniProtKB-KW"/>
</dbReference>
<dbReference type="SMART" id="SM00355">
    <property type="entry name" value="ZnF_C2H2"/>
    <property type="match status" value="2"/>
</dbReference>
<feature type="compositionally biased region" description="Low complexity" evidence="6">
    <location>
        <begin position="126"/>
        <end position="138"/>
    </location>
</feature>
<dbReference type="OrthoDB" id="6910977at2759"/>
<keyword evidence="3 5" id="KW-0863">Zinc-finger</keyword>
<evidence type="ECO:0000313" key="9">
    <source>
        <dbReference type="Proteomes" id="UP000019804"/>
    </source>
</evidence>
<dbReference type="GeneID" id="63693497"/>
<dbReference type="PANTHER" id="PTHR24409:SF295">
    <property type="entry name" value="AZ2-RELATED"/>
    <property type="match status" value="1"/>
</dbReference>
<dbReference type="PANTHER" id="PTHR24409">
    <property type="entry name" value="ZINC FINGER PROTEIN 142"/>
    <property type="match status" value="1"/>
</dbReference>
<sequence length="213" mass="24565">MSQHTEEVVCPILSCDQLYTGSRAKDSLRDHMFISSSKCKEHFREYKDRYPFARRKPGTVYPCEVCKNVFGKTSCLKRHMETHKETRYPCPSCDKSYAEKRNMVEHLVKGRCRGDPRWRSRDSTLSSSAEVSRAASEEPTTNRTTWDVSAVIENTYNGVIASNVDFITTNRDDYLATEYIQMSSLSTSMQQYDDHPASRSTFMLRPNAVYLVH</sequence>
<evidence type="ECO:0000256" key="4">
    <source>
        <dbReference type="ARBA" id="ARBA00022833"/>
    </source>
</evidence>
<keyword evidence="2" id="KW-0677">Repeat</keyword>
<dbReference type="PROSITE" id="PS00028">
    <property type="entry name" value="ZINC_FINGER_C2H2_1"/>
    <property type="match status" value="1"/>
</dbReference>
<keyword evidence="1" id="KW-0479">Metal-binding</keyword>
<dbReference type="SUPFAM" id="SSF57667">
    <property type="entry name" value="beta-beta-alpha zinc fingers"/>
    <property type="match status" value="1"/>
</dbReference>
<evidence type="ECO:0000259" key="7">
    <source>
        <dbReference type="PROSITE" id="PS50157"/>
    </source>
</evidence>
<evidence type="ECO:0000256" key="1">
    <source>
        <dbReference type="ARBA" id="ARBA00022723"/>
    </source>
</evidence>
<dbReference type="Proteomes" id="UP000019804">
    <property type="component" value="Unassembled WGS sequence"/>
</dbReference>
<evidence type="ECO:0000256" key="2">
    <source>
        <dbReference type="ARBA" id="ARBA00022737"/>
    </source>
</evidence>
<feature type="domain" description="C2H2-type" evidence="7">
    <location>
        <begin position="61"/>
        <end position="88"/>
    </location>
</feature>
<dbReference type="GO" id="GO:0000981">
    <property type="term" value="F:DNA-binding transcription factor activity, RNA polymerase II-specific"/>
    <property type="evidence" value="ECO:0007669"/>
    <property type="project" value="TreeGrafter"/>
</dbReference>
<accession>A0A017RZV3</accession>
<dbReference type="EMBL" id="KK088474">
    <property type="protein sequence ID" value="EYE90081.1"/>
    <property type="molecule type" value="Genomic_DNA"/>
</dbReference>
<keyword evidence="4" id="KW-0862">Zinc</keyword>
<feature type="compositionally biased region" description="Basic and acidic residues" evidence="6">
    <location>
        <begin position="113"/>
        <end position="122"/>
    </location>
</feature>
<proteinExistence type="predicted"/>